<accession>A0A0D1YVM1</accession>
<dbReference type="Gene3D" id="1.10.238.10">
    <property type="entry name" value="EF-hand"/>
    <property type="match status" value="3"/>
</dbReference>
<dbReference type="OrthoDB" id="26525at2759"/>
<gene>
    <name evidence="6" type="ORF">PV09_04478</name>
</gene>
<evidence type="ECO:0000313" key="6">
    <source>
        <dbReference type="EMBL" id="KIW04752.1"/>
    </source>
</evidence>
<feature type="domain" description="EF-hand" evidence="5">
    <location>
        <begin position="44"/>
        <end position="79"/>
    </location>
</feature>
<dbReference type="EMBL" id="KN847540">
    <property type="protein sequence ID" value="KIW04752.1"/>
    <property type="molecule type" value="Genomic_DNA"/>
</dbReference>
<keyword evidence="7" id="KW-1185">Reference proteome</keyword>
<dbReference type="SMART" id="SM00054">
    <property type="entry name" value="EFh"/>
    <property type="match status" value="4"/>
</dbReference>
<reference evidence="6 7" key="1">
    <citation type="submission" date="2015-01" db="EMBL/GenBank/DDBJ databases">
        <title>The Genome Sequence of Ochroconis gallopava CBS43764.</title>
        <authorList>
            <consortium name="The Broad Institute Genomics Platform"/>
            <person name="Cuomo C."/>
            <person name="de Hoog S."/>
            <person name="Gorbushina A."/>
            <person name="Stielow B."/>
            <person name="Teixiera M."/>
            <person name="Abouelleil A."/>
            <person name="Chapman S.B."/>
            <person name="Priest M."/>
            <person name="Young S.K."/>
            <person name="Wortman J."/>
            <person name="Nusbaum C."/>
            <person name="Birren B."/>
        </authorList>
    </citation>
    <scope>NUCLEOTIDE SEQUENCE [LARGE SCALE GENOMIC DNA]</scope>
    <source>
        <strain evidence="6 7">CBS 43764</strain>
    </source>
</reference>
<evidence type="ECO:0000256" key="4">
    <source>
        <dbReference type="ARBA" id="ARBA00022837"/>
    </source>
</evidence>
<evidence type="ECO:0000259" key="5">
    <source>
        <dbReference type="PROSITE" id="PS50222"/>
    </source>
</evidence>
<dbReference type="PANTHER" id="PTHR23048:SF0">
    <property type="entry name" value="CALMODULIN LIKE 3"/>
    <property type="match status" value="1"/>
</dbReference>
<dbReference type="STRING" id="253628.A0A0D1YVM1"/>
<name>A0A0D1YVM1_9PEZI</name>
<proteinExistence type="predicted"/>
<dbReference type="PROSITE" id="PS50222">
    <property type="entry name" value="EF_HAND_2"/>
    <property type="match status" value="4"/>
</dbReference>
<dbReference type="RefSeq" id="XP_016214621.1">
    <property type="nucleotide sequence ID" value="XM_016357829.1"/>
</dbReference>
<dbReference type="FunFam" id="1.10.238.10:FF:000251">
    <property type="entry name" value="Calmodulin-related protein 97A"/>
    <property type="match status" value="1"/>
</dbReference>
<dbReference type="FunFam" id="1.10.238.10:FF:000181">
    <property type="entry name" value="CALML5 isoform 1"/>
    <property type="match status" value="1"/>
</dbReference>
<evidence type="ECO:0000256" key="3">
    <source>
        <dbReference type="ARBA" id="ARBA00022737"/>
    </source>
</evidence>
<dbReference type="PROSITE" id="PS00018">
    <property type="entry name" value="EF_HAND_1"/>
    <property type="match status" value="4"/>
</dbReference>
<sequence>MSASLTPEQLAEYREAFKIFDKNGDGQITAEELGEIMRSLGQNPTATELQDIIAELDIDNSGAVDFDEFIRMMGQKLTSGGAEDDELLQAFKVFDKDGSGTISAQELKELMISIGESLSKDEIDEMIREADKDGDGVIDYKEFVQLMKEK</sequence>
<dbReference type="GO" id="GO:0005509">
    <property type="term" value="F:calcium ion binding"/>
    <property type="evidence" value="ECO:0007669"/>
    <property type="project" value="InterPro"/>
</dbReference>
<dbReference type="AlphaFoldDB" id="A0A0D1YVM1"/>
<dbReference type="GO" id="GO:0016460">
    <property type="term" value="C:myosin II complex"/>
    <property type="evidence" value="ECO:0007669"/>
    <property type="project" value="TreeGrafter"/>
</dbReference>
<protein>
    <recommendedName>
        <fullName evidence="1">Calmodulin</fullName>
    </recommendedName>
</protein>
<dbReference type="InterPro" id="IPR011992">
    <property type="entry name" value="EF-hand-dom_pair"/>
</dbReference>
<dbReference type="InterPro" id="IPR018247">
    <property type="entry name" value="EF_Hand_1_Ca_BS"/>
</dbReference>
<keyword evidence="2" id="KW-0479">Metal-binding</keyword>
<evidence type="ECO:0000256" key="1">
    <source>
        <dbReference type="ARBA" id="ARBA00020786"/>
    </source>
</evidence>
<dbReference type="CDD" id="cd00051">
    <property type="entry name" value="EFh"/>
    <property type="match status" value="1"/>
</dbReference>
<dbReference type="Proteomes" id="UP000053259">
    <property type="component" value="Unassembled WGS sequence"/>
</dbReference>
<organism evidence="6 7">
    <name type="scientific">Verruconis gallopava</name>
    <dbReference type="NCBI Taxonomy" id="253628"/>
    <lineage>
        <taxon>Eukaryota</taxon>
        <taxon>Fungi</taxon>
        <taxon>Dikarya</taxon>
        <taxon>Ascomycota</taxon>
        <taxon>Pezizomycotina</taxon>
        <taxon>Dothideomycetes</taxon>
        <taxon>Pleosporomycetidae</taxon>
        <taxon>Venturiales</taxon>
        <taxon>Sympoventuriaceae</taxon>
        <taxon>Verruconis</taxon>
    </lineage>
</organism>
<feature type="domain" description="EF-hand" evidence="5">
    <location>
        <begin position="82"/>
        <end position="117"/>
    </location>
</feature>
<dbReference type="Pfam" id="PF13499">
    <property type="entry name" value="EF-hand_7"/>
    <property type="match status" value="2"/>
</dbReference>
<feature type="domain" description="EF-hand" evidence="5">
    <location>
        <begin position="118"/>
        <end position="150"/>
    </location>
</feature>
<keyword evidence="3" id="KW-0677">Repeat</keyword>
<evidence type="ECO:0000256" key="2">
    <source>
        <dbReference type="ARBA" id="ARBA00022723"/>
    </source>
</evidence>
<dbReference type="InterPro" id="IPR002048">
    <property type="entry name" value="EF_hand_dom"/>
</dbReference>
<dbReference type="SUPFAM" id="SSF47473">
    <property type="entry name" value="EF-hand"/>
    <property type="match status" value="1"/>
</dbReference>
<dbReference type="GeneID" id="27312451"/>
<dbReference type="InterPro" id="IPR050230">
    <property type="entry name" value="CALM/Myosin/TropC-like"/>
</dbReference>
<keyword evidence="4" id="KW-0106">Calcium</keyword>
<dbReference type="VEuPathDB" id="FungiDB:PV09_04478"/>
<evidence type="ECO:0000313" key="7">
    <source>
        <dbReference type="Proteomes" id="UP000053259"/>
    </source>
</evidence>
<feature type="domain" description="EF-hand" evidence="5">
    <location>
        <begin position="8"/>
        <end position="43"/>
    </location>
</feature>
<dbReference type="InParanoid" id="A0A0D1YVM1"/>
<dbReference type="PANTHER" id="PTHR23048">
    <property type="entry name" value="MYOSIN LIGHT CHAIN 1, 3"/>
    <property type="match status" value="1"/>
</dbReference>
<dbReference type="HOGENOM" id="CLU_061288_2_0_1"/>